<dbReference type="Pfam" id="PF12625">
    <property type="entry name" value="Arabinose_bd"/>
    <property type="match status" value="1"/>
</dbReference>
<proteinExistence type="predicted"/>
<sequence>MAALSGLEIARPSATGRHVVEVAAQHGLDAAICLAGTGLSADDLLDPTGEISPTQELAIIRNIIARLGNRAGLGMEAGSRYSLADTGILGYALMSSPTFGDAVDVAWRYSALSASYLSLAAPEIIGNEAVVAIDDTQIPSDVRQFLIERDFAMAVRLFPMLIGSQHPPMSFRVELTNLRLPVDTVETGSLTIRVRTGPRNALVFPADLVDQPMPAADPQTAAICIRECEQLLDRRRTRRGVAAAVRSRIIQNSAQIPSMAEVARGLCITERTLHRKLTAEGTSFRALLDEVRATLAAELLDSGFTVEETARRLGYSETAAFTRAHIRWTGQPPSRRGSSRAWRA</sequence>
<dbReference type="PANTHER" id="PTHR47894">
    <property type="entry name" value="HTH-TYPE TRANSCRIPTIONAL REGULATOR GADX"/>
    <property type="match status" value="1"/>
</dbReference>
<gene>
    <name evidence="5" type="ORF">MANY_06250</name>
</gene>
<dbReference type="Gene3D" id="1.10.10.60">
    <property type="entry name" value="Homeodomain-like"/>
    <property type="match status" value="1"/>
</dbReference>
<dbReference type="SUPFAM" id="SSF46689">
    <property type="entry name" value="Homeodomain-like"/>
    <property type="match status" value="1"/>
</dbReference>
<feature type="domain" description="HTH araC/xylS-type" evidence="4">
    <location>
        <begin position="243"/>
        <end position="339"/>
    </location>
</feature>
<dbReference type="GO" id="GO:0003700">
    <property type="term" value="F:DNA-binding transcription factor activity"/>
    <property type="evidence" value="ECO:0007669"/>
    <property type="project" value="InterPro"/>
</dbReference>
<dbReference type="Pfam" id="PF12833">
    <property type="entry name" value="HTH_18"/>
    <property type="match status" value="1"/>
</dbReference>
<dbReference type="InterPro" id="IPR032687">
    <property type="entry name" value="AraC-type_N"/>
</dbReference>
<dbReference type="PROSITE" id="PS01124">
    <property type="entry name" value="HTH_ARAC_FAMILY_2"/>
    <property type="match status" value="1"/>
</dbReference>
<evidence type="ECO:0000256" key="3">
    <source>
        <dbReference type="ARBA" id="ARBA00023163"/>
    </source>
</evidence>
<name>A0A6N4W3Z4_9MYCO</name>
<accession>A0A6N4W3Z4</accession>
<dbReference type="RefSeq" id="WP_163802902.1">
    <property type="nucleotide sequence ID" value="NZ_AP022620.1"/>
</dbReference>
<dbReference type="GO" id="GO:0005829">
    <property type="term" value="C:cytosol"/>
    <property type="evidence" value="ECO:0007669"/>
    <property type="project" value="TreeGrafter"/>
</dbReference>
<keyword evidence="2" id="KW-0238">DNA-binding</keyword>
<dbReference type="KEGG" id="many:MANY_06250"/>
<dbReference type="InterPro" id="IPR018060">
    <property type="entry name" value="HTH_AraC"/>
</dbReference>
<evidence type="ECO:0000256" key="1">
    <source>
        <dbReference type="ARBA" id="ARBA00023015"/>
    </source>
</evidence>
<evidence type="ECO:0000313" key="6">
    <source>
        <dbReference type="Proteomes" id="UP000467249"/>
    </source>
</evidence>
<dbReference type="SMART" id="SM00342">
    <property type="entry name" value="HTH_ARAC"/>
    <property type="match status" value="1"/>
</dbReference>
<dbReference type="InterPro" id="IPR009057">
    <property type="entry name" value="Homeodomain-like_sf"/>
</dbReference>
<keyword evidence="1" id="KW-0805">Transcription regulation</keyword>
<organism evidence="5 6">
    <name type="scientific">Mycolicibacterium anyangense</name>
    <dbReference type="NCBI Taxonomy" id="1431246"/>
    <lineage>
        <taxon>Bacteria</taxon>
        <taxon>Bacillati</taxon>
        <taxon>Actinomycetota</taxon>
        <taxon>Actinomycetes</taxon>
        <taxon>Mycobacteriales</taxon>
        <taxon>Mycobacteriaceae</taxon>
        <taxon>Mycolicibacterium</taxon>
    </lineage>
</organism>
<evidence type="ECO:0000313" key="5">
    <source>
        <dbReference type="EMBL" id="BBZ75288.1"/>
    </source>
</evidence>
<reference evidence="5 6" key="1">
    <citation type="journal article" date="2019" name="Emerg. Microbes Infect.">
        <title>Comprehensive subspecies identification of 175 nontuberculous mycobacteria species based on 7547 genomic profiles.</title>
        <authorList>
            <person name="Matsumoto Y."/>
            <person name="Kinjo T."/>
            <person name="Motooka D."/>
            <person name="Nabeya D."/>
            <person name="Jung N."/>
            <person name="Uechi K."/>
            <person name="Horii T."/>
            <person name="Iida T."/>
            <person name="Fujita J."/>
            <person name="Nakamura S."/>
        </authorList>
    </citation>
    <scope>NUCLEOTIDE SEQUENCE [LARGE SCALE GENOMIC DNA]</scope>
    <source>
        <strain evidence="5 6">JCM 30275</strain>
    </source>
</reference>
<protein>
    <submittedName>
        <fullName evidence="5">Transcriptional regulator</fullName>
    </submittedName>
</protein>
<evidence type="ECO:0000259" key="4">
    <source>
        <dbReference type="PROSITE" id="PS01124"/>
    </source>
</evidence>
<dbReference type="AlphaFoldDB" id="A0A6N4W3Z4"/>
<keyword evidence="6" id="KW-1185">Reference proteome</keyword>
<keyword evidence="3" id="KW-0804">Transcription</keyword>
<dbReference type="PANTHER" id="PTHR47894:SF1">
    <property type="entry name" value="HTH-TYPE TRANSCRIPTIONAL REGULATOR VQSM"/>
    <property type="match status" value="1"/>
</dbReference>
<dbReference type="GO" id="GO:0000976">
    <property type="term" value="F:transcription cis-regulatory region binding"/>
    <property type="evidence" value="ECO:0007669"/>
    <property type="project" value="TreeGrafter"/>
</dbReference>
<dbReference type="EMBL" id="AP022620">
    <property type="protein sequence ID" value="BBZ75288.1"/>
    <property type="molecule type" value="Genomic_DNA"/>
</dbReference>
<evidence type="ECO:0000256" key="2">
    <source>
        <dbReference type="ARBA" id="ARBA00023125"/>
    </source>
</evidence>
<dbReference type="Proteomes" id="UP000467249">
    <property type="component" value="Chromosome"/>
</dbReference>